<dbReference type="AlphaFoldDB" id="A0A6M3J3Y8"/>
<gene>
    <name evidence="2" type="ORF">MM415B00562_0009</name>
</gene>
<evidence type="ECO:0000259" key="1">
    <source>
        <dbReference type="SMART" id="SM00382"/>
    </source>
</evidence>
<dbReference type="Pfam" id="PF13481">
    <property type="entry name" value="AAA_25"/>
    <property type="match status" value="1"/>
</dbReference>
<dbReference type="SUPFAM" id="SSF52540">
    <property type="entry name" value="P-loop containing nucleoside triphosphate hydrolases"/>
    <property type="match status" value="1"/>
</dbReference>
<feature type="domain" description="AAA+ ATPase" evidence="1">
    <location>
        <begin position="64"/>
        <end position="233"/>
    </location>
</feature>
<reference evidence="2" key="1">
    <citation type="submission" date="2020-03" db="EMBL/GenBank/DDBJ databases">
        <title>The deep terrestrial virosphere.</title>
        <authorList>
            <person name="Holmfeldt K."/>
            <person name="Nilsson E."/>
            <person name="Simone D."/>
            <person name="Lopez-Fernandez M."/>
            <person name="Wu X."/>
            <person name="de Brujin I."/>
            <person name="Lundin D."/>
            <person name="Andersson A."/>
            <person name="Bertilsson S."/>
            <person name="Dopson M."/>
        </authorList>
    </citation>
    <scope>NUCLEOTIDE SEQUENCE</scope>
    <source>
        <strain evidence="2">MM415B00562</strain>
    </source>
</reference>
<dbReference type="InterPro" id="IPR003593">
    <property type="entry name" value="AAA+_ATPase"/>
</dbReference>
<proteinExistence type="predicted"/>
<dbReference type="InterPro" id="IPR027417">
    <property type="entry name" value="P-loop_NTPase"/>
</dbReference>
<sequence length="344" mass="38702">MSDDFIWVTDKETGESYPIHYNDIEESLLPQIFTPVGGFCYSAESFIRLPLSQVPFFLGGWLPRQGKMEIYGQPKSGKSFLALQLARCIGVGEDFVGMPTNKAKVLYLQFELGARVLQERMQNTGRDYSNVYVGTTFSMKLDTPMGQGMLIEALAATEPKVLILDPFYKILQGDENESQDVQVVIDFLDSMIDQFECSVVIMHHPGKDLSKGGRGSSVLGDWVDSYIEMRRIRGENGEHRVKLTPKLLRHSEIPPEPLEAIMGGDFEFWVDGQAGRTIYDKLSRFFVEKKDEEVSIQEILAQGFGQRKATHDAINTLLAQGKATRVRRGVYKWLSAGLTITRAV</sequence>
<dbReference type="Gene3D" id="3.40.50.300">
    <property type="entry name" value="P-loop containing nucleotide triphosphate hydrolases"/>
    <property type="match status" value="1"/>
</dbReference>
<protein>
    <submittedName>
        <fullName evidence="2">Putative ATPase domain containing protein</fullName>
    </submittedName>
</protein>
<evidence type="ECO:0000313" key="2">
    <source>
        <dbReference type="EMBL" id="QJA63975.1"/>
    </source>
</evidence>
<dbReference type="SMART" id="SM00382">
    <property type="entry name" value="AAA"/>
    <property type="match status" value="1"/>
</dbReference>
<dbReference type="EMBL" id="MT141510">
    <property type="protein sequence ID" value="QJA63975.1"/>
    <property type="molecule type" value="Genomic_DNA"/>
</dbReference>
<name>A0A6M3J3Y8_9ZZZZ</name>
<accession>A0A6M3J3Y8</accession>
<organism evidence="2">
    <name type="scientific">viral metagenome</name>
    <dbReference type="NCBI Taxonomy" id="1070528"/>
    <lineage>
        <taxon>unclassified sequences</taxon>
        <taxon>metagenomes</taxon>
        <taxon>organismal metagenomes</taxon>
    </lineage>
</organism>